<dbReference type="OrthoDB" id="6377913at2759"/>
<dbReference type="Proteomes" id="UP000324222">
    <property type="component" value="Unassembled WGS sequence"/>
</dbReference>
<keyword evidence="3" id="KW-1185">Reference proteome</keyword>
<feature type="region of interest" description="Disordered" evidence="1">
    <location>
        <begin position="1"/>
        <end position="38"/>
    </location>
</feature>
<gene>
    <name evidence="2" type="ORF">E2C01_016318</name>
</gene>
<evidence type="ECO:0000313" key="3">
    <source>
        <dbReference type="Proteomes" id="UP000324222"/>
    </source>
</evidence>
<dbReference type="EMBL" id="VSRR010001186">
    <property type="protein sequence ID" value="MPC23277.1"/>
    <property type="molecule type" value="Genomic_DNA"/>
</dbReference>
<evidence type="ECO:0000313" key="2">
    <source>
        <dbReference type="EMBL" id="MPC23277.1"/>
    </source>
</evidence>
<sequence length="95" mass="10595">MLRRVIAAAGPPLPPPRSLPQSPHPVHNTHIPSPTSPLHACFPSPPTHILTEETREEKNREEETRLVSQLAAEDLFRNVTVAPGVTLFHMYHQTP</sequence>
<reference evidence="2 3" key="1">
    <citation type="submission" date="2019-05" db="EMBL/GenBank/DDBJ databases">
        <title>Another draft genome of Portunus trituberculatus and its Hox gene families provides insights of decapod evolution.</title>
        <authorList>
            <person name="Jeong J.-H."/>
            <person name="Song I."/>
            <person name="Kim S."/>
            <person name="Choi T."/>
            <person name="Kim D."/>
            <person name="Ryu S."/>
            <person name="Kim W."/>
        </authorList>
    </citation>
    <scope>NUCLEOTIDE SEQUENCE [LARGE SCALE GENOMIC DNA]</scope>
    <source>
        <tissue evidence="2">Muscle</tissue>
    </source>
</reference>
<proteinExistence type="predicted"/>
<name>A0A5B7DQ93_PORTR</name>
<evidence type="ECO:0000256" key="1">
    <source>
        <dbReference type="SAM" id="MobiDB-lite"/>
    </source>
</evidence>
<comment type="caution">
    <text evidence="2">The sequence shown here is derived from an EMBL/GenBank/DDBJ whole genome shotgun (WGS) entry which is preliminary data.</text>
</comment>
<accession>A0A5B7DQ93</accession>
<dbReference type="AlphaFoldDB" id="A0A5B7DQ93"/>
<protein>
    <submittedName>
        <fullName evidence="2">Uncharacterized protein</fullName>
    </submittedName>
</protein>
<organism evidence="2 3">
    <name type="scientific">Portunus trituberculatus</name>
    <name type="common">Swimming crab</name>
    <name type="synonym">Neptunus trituberculatus</name>
    <dbReference type="NCBI Taxonomy" id="210409"/>
    <lineage>
        <taxon>Eukaryota</taxon>
        <taxon>Metazoa</taxon>
        <taxon>Ecdysozoa</taxon>
        <taxon>Arthropoda</taxon>
        <taxon>Crustacea</taxon>
        <taxon>Multicrustacea</taxon>
        <taxon>Malacostraca</taxon>
        <taxon>Eumalacostraca</taxon>
        <taxon>Eucarida</taxon>
        <taxon>Decapoda</taxon>
        <taxon>Pleocyemata</taxon>
        <taxon>Brachyura</taxon>
        <taxon>Eubrachyura</taxon>
        <taxon>Portunoidea</taxon>
        <taxon>Portunidae</taxon>
        <taxon>Portuninae</taxon>
        <taxon>Portunus</taxon>
    </lineage>
</organism>